<evidence type="ECO:0000313" key="7">
    <source>
        <dbReference type="Proteomes" id="UP000184069"/>
    </source>
</evidence>
<dbReference type="InterPro" id="IPR056726">
    <property type="entry name" value="DUF7824"/>
</dbReference>
<protein>
    <submittedName>
        <fullName evidence="5">Uncharacterized protein</fullName>
    </submittedName>
</protein>
<dbReference type="Proteomes" id="UP000184069">
    <property type="component" value="Unassembled WGS sequence"/>
</dbReference>
<reference evidence="5 7" key="2">
    <citation type="submission" date="2016-11" db="EMBL/GenBank/DDBJ databases">
        <authorList>
            <person name="Jaros S."/>
            <person name="Januszkiewicz K."/>
            <person name="Wedrychowicz H."/>
        </authorList>
    </citation>
    <scope>NUCLEOTIDE SEQUENCE [LARGE SCALE GENOMIC DNA]</scope>
    <source>
        <strain evidence="5 7">DSM 27621</strain>
    </source>
</reference>
<sequence>MKERLYEILNEEKIHEIIPFLKQLTVEEKKTLVPTIKKMDREINKIIMTKNSYHTAGSANQHSIIDIASFVCMDQKNFGKNYWSLFRNMEQAEQILEWGCPDWFSDFINDSIDAEFTAFNYKHILGWTEKGYIQPKPELLGHHLCNYPADLDQHPETLKTHFWYLCEYPSKSLPFQREWFPLVQKLVAEQKIERKRFLKECLLASNRNFNKNVTGWFMDAFTALRPTESELIELQDELMAGLTSVQSKAVNTILIHLKKIVGNIAFKNDEFAHYLPNLLSMEVKTVVMGSLALTEKIFQHKKVNPELLGLALTSAFVSKDDGIQSKAAKIILKYIPPSDAVKESLSHYSENILTNVRSLLETYIEDKQQELEVLVSEKIFLTTEENKVKVLESFEDLMFFLPLAIEDPYSHHCDIALLGFARFANDVNKESVKLIEPVFMKACKTIAKWEVPYLNVLLCNVIINYGLSLLEKYPVQLKNLTKIYEKTSNEEAAREAYSNYYKKLGPITDVGAGSPVMKAFKELGIYTYEKIKAGDSIPLLFAITHAPCWISPVTLVERLEVYQSKNIEPHHLDMQLALQRCALDNISEALELVEKKLKGEYKDLLLFFFGKNAEPKGKFEHPAWWMTAGITRSPGTVFKEFSGFEYNTIPAEFISGSYQWKTIDSKKNSYYPAELNIMIPKYHFEKRKDPLLLEYFIAEPRELSETIGMMWCFPNTLGNALAKVIKSCLFYSGIAEVYERNMVLNTAQALYQIKRPLDEMGYLFLGTIFLDGDKIIRGTAAEIWLEHVSHKMIDNARLGKVIGIHEKLEWAPVKRFTDLIQHQMLNVSKNHNSALEELITNILLQMDKPVTNLRKLLEVYHEVLALNHSVANKKVTEKLNHWKENSSLKKICNQLLKN</sequence>
<dbReference type="Pfam" id="PF25148">
    <property type="entry name" value="DUF7824"/>
    <property type="match status" value="1"/>
</dbReference>
<dbReference type="AlphaFoldDB" id="A0A1M7F8U4"/>
<evidence type="ECO:0000259" key="3">
    <source>
        <dbReference type="Pfam" id="PF25149"/>
    </source>
</evidence>
<dbReference type="EMBL" id="MAYF01000311">
    <property type="protein sequence ID" value="OCA77803.1"/>
    <property type="molecule type" value="Genomic_DNA"/>
</dbReference>
<dbReference type="Pfam" id="PF20103">
    <property type="entry name" value="DUF6493"/>
    <property type="match status" value="1"/>
</dbReference>
<reference evidence="4 6" key="1">
    <citation type="submission" date="2016-07" db="EMBL/GenBank/DDBJ databases">
        <authorList>
            <person name="Jeong J.-J."/>
            <person name="Kim D.W."/>
            <person name="Sang M.K."/>
            <person name="Choi I.-G."/>
            <person name="Kim K.D."/>
        </authorList>
    </citation>
    <scope>NUCLEOTIDE SEQUENCE [LARGE SCALE GENOMIC DNA]</scope>
    <source>
        <strain evidence="4 6">C-26</strain>
    </source>
</reference>
<dbReference type="Pfam" id="PF25149">
    <property type="entry name" value="DUF7825"/>
    <property type="match status" value="1"/>
</dbReference>
<dbReference type="InterPro" id="IPR045472">
    <property type="entry name" value="DUF6493"/>
</dbReference>
<evidence type="ECO:0000313" key="5">
    <source>
        <dbReference type="EMBL" id="SHM00484.1"/>
    </source>
</evidence>
<dbReference type="EMBL" id="FRBM01000008">
    <property type="protein sequence ID" value="SHM00484.1"/>
    <property type="molecule type" value="Genomic_DNA"/>
</dbReference>
<dbReference type="SUPFAM" id="SSF48371">
    <property type="entry name" value="ARM repeat"/>
    <property type="match status" value="1"/>
</dbReference>
<evidence type="ECO:0000259" key="2">
    <source>
        <dbReference type="Pfam" id="PF25148"/>
    </source>
</evidence>
<feature type="domain" description="DUF7824" evidence="2">
    <location>
        <begin position="383"/>
        <end position="650"/>
    </location>
</feature>
<proteinExistence type="predicted"/>
<feature type="domain" description="DUF7825" evidence="3">
    <location>
        <begin position="653"/>
        <end position="897"/>
    </location>
</feature>
<dbReference type="InterPro" id="IPR016024">
    <property type="entry name" value="ARM-type_fold"/>
</dbReference>
<dbReference type="OrthoDB" id="6629398at2"/>
<feature type="domain" description="DUF6493" evidence="1">
    <location>
        <begin position="2"/>
        <end position="285"/>
    </location>
</feature>
<organism evidence="5 7">
    <name type="scientific">Chryseobacterium contaminans</name>
    <dbReference type="NCBI Taxonomy" id="1423959"/>
    <lineage>
        <taxon>Bacteria</taxon>
        <taxon>Pseudomonadati</taxon>
        <taxon>Bacteroidota</taxon>
        <taxon>Flavobacteriia</taxon>
        <taxon>Flavobacteriales</taxon>
        <taxon>Weeksellaceae</taxon>
        <taxon>Chryseobacterium group</taxon>
        <taxon>Chryseobacterium</taxon>
    </lineage>
</organism>
<name>A0A1M7F8U4_9FLAO</name>
<dbReference type="InterPro" id="IPR056727">
    <property type="entry name" value="DUF7825"/>
</dbReference>
<accession>A0A1M7F8U4</accession>
<dbReference type="STRING" id="1423959.SAMN05444407_108141"/>
<keyword evidence="6" id="KW-1185">Reference proteome</keyword>
<gene>
    <name evidence="4" type="ORF">BBH99_11030</name>
    <name evidence="5" type="ORF">SAMN05444407_108141</name>
</gene>
<evidence type="ECO:0000313" key="6">
    <source>
        <dbReference type="Proteomes" id="UP000093508"/>
    </source>
</evidence>
<evidence type="ECO:0000259" key="1">
    <source>
        <dbReference type="Pfam" id="PF20103"/>
    </source>
</evidence>
<dbReference type="Proteomes" id="UP000093508">
    <property type="component" value="Unassembled WGS sequence"/>
</dbReference>
<evidence type="ECO:0000313" key="4">
    <source>
        <dbReference type="EMBL" id="OCA77803.1"/>
    </source>
</evidence>
<dbReference type="RefSeq" id="WP_066697767.1">
    <property type="nucleotide sequence ID" value="NZ_FRBM01000008.1"/>
</dbReference>